<gene>
    <name evidence="1" type="ORF">SAMN02746091_01072</name>
</gene>
<accession>A0A1M4W5M9</accession>
<protein>
    <recommendedName>
        <fullName evidence="3">TusA-related sulfurtransferase</fullName>
    </recommendedName>
</protein>
<organism evidence="1 2">
    <name type="scientific">Caloramator proteoclasticus DSM 10124</name>
    <dbReference type="NCBI Taxonomy" id="1121262"/>
    <lineage>
        <taxon>Bacteria</taxon>
        <taxon>Bacillati</taxon>
        <taxon>Bacillota</taxon>
        <taxon>Clostridia</taxon>
        <taxon>Eubacteriales</taxon>
        <taxon>Clostridiaceae</taxon>
        <taxon>Caloramator</taxon>
    </lineage>
</organism>
<dbReference type="EMBL" id="FQVG01000015">
    <property type="protein sequence ID" value="SHE76509.1"/>
    <property type="molecule type" value="Genomic_DNA"/>
</dbReference>
<evidence type="ECO:0000313" key="1">
    <source>
        <dbReference type="EMBL" id="SHE76509.1"/>
    </source>
</evidence>
<dbReference type="Proteomes" id="UP000184423">
    <property type="component" value="Unassembled WGS sequence"/>
</dbReference>
<proteinExistence type="predicted"/>
<reference evidence="2" key="1">
    <citation type="submission" date="2016-11" db="EMBL/GenBank/DDBJ databases">
        <authorList>
            <person name="Varghese N."/>
            <person name="Submissions S."/>
        </authorList>
    </citation>
    <scope>NUCLEOTIDE SEQUENCE [LARGE SCALE GENOMIC DNA]</scope>
    <source>
        <strain evidence="2">DSM 10124</strain>
    </source>
</reference>
<name>A0A1M4W5M9_9CLOT</name>
<evidence type="ECO:0000313" key="2">
    <source>
        <dbReference type="Proteomes" id="UP000184423"/>
    </source>
</evidence>
<keyword evidence="2" id="KW-1185">Reference proteome</keyword>
<evidence type="ECO:0008006" key="3">
    <source>
        <dbReference type="Google" id="ProtNLM"/>
    </source>
</evidence>
<sequence>MSDYRINFGSIIDQLDQKKLLDVIDIVGKNDELVITIDAKDATQTENINRVLENNGFEITVKGGHDDSKYNIIARRR</sequence>
<dbReference type="AlphaFoldDB" id="A0A1M4W5M9"/>
<dbReference type="RefSeq" id="WP_027308846.1">
    <property type="nucleotide sequence ID" value="NZ_FQVG01000015.1"/>
</dbReference>